<dbReference type="Pfam" id="PF02460">
    <property type="entry name" value="Patched"/>
    <property type="match status" value="1"/>
</dbReference>
<dbReference type="SUPFAM" id="SSF82866">
    <property type="entry name" value="Multidrug efflux transporter AcrB transmembrane domain"/>
    <property type="match status" value="2"/>
</dbReference>
<dbReference type="InterPro" id="IPR000731">
    <property type="entry name" value="SSD"/>
</dbReference>
<accession>A0A914VKN7</accession>
<dbReference type="Gene3D" id="1.20.1640.10">
    <property type="entry name" value="Multidrug efflux transporter AcrB transmembrane domain"/>
    <property type="match status" value="2"/>
</dbReference>
<dbReference type="GO" id="GO:0005886">
    <property type="term" value="C:plasma membrane"/>
    <property type="evidence" value="ECO:0007669"/>
    <property type="project" value="UniProtKB-SubCell"/>
</dbReference>
<sequence length="861" mass="97413">MLFDRQSPGAWFSAHIERVFYRIGFFVGLYPIHFLVIPLIITAAGALGVLRFFEENRIWYLYSPTDAPSHYEHAIATEFFDEKGGKFWVEVPVTARDTGNLLRPDYLEAVNSLADYLLFNFTVPCSDDDMEPKEEQMRCSFDDMCEGQCNDNQVVPIFMLLYRNVSQRNHPNFRLTYPTMHLYNDEYYVGEQFSGVEIDPKTNRINSIRLIVLYFRTDMRNEQVQKALGRWELQLLDYVKKFDHPLINFTASSDGIISHEVRRNGMSCVPFFPLSVMCVLVFAIVTNITKNEVFVSVREATLGVLGPLLAITTTFGLMNIIGLAFNSIVLIMPFLVIGIGVDDFFICVHAWRNTDKRDSLAHRTAIMMKEAGPSITITSLTNALSFITGVFTPIPAIQIFCLYSTAGCIIDFLYQISFVAAAIACQEHFTEFVAKLKMDSSNLILNDSPLQPMEWIYDTFTWREGSLVYIFVNDPPDLSKVENQNRMLTMVDRFETLKFSMGKNSTSIWLRPFLNNAILYESENSTSFNRLLAEWLNNDIDGGGRWRNFVHFRVDNVTNEAQIEKFFFASGTAMGDEVSWATRTLLQESWRGVADDFPDFNVTVFQAYSFYVDQLGTIEGMTINNVVTTLIIMALVCLLLIPNPTSVISATAAMISINIGVFGFLFAWDTDLDPITMITITMSIGYSVDFTAHISYHFYRNDANWSNEKRLAHALASIGFPMMQAGTSCFLGVVPLMLVNSYMVYVFIKTIFLVIVLGLIHGLLFLPALLLSIGKIDTWCKKKCIKSAEEHSCAPVENVITLPDISMQIVPMGPPFNTTDSASTERDQESTRTVQQMAFVATPSFQEGRDNKSGLSAQRSL</sequence>
<comment type="similarity">
    <text evidence="2">Belongs to the patched family.</text>
</comment>
<evidence type="ECO:0000256" key="5">
    <source>
        <dbReference type="ARBA" id="ARBA00022989"/>
    </source>
</evidence>
<dbReference type="GO" id="GO:0006897">
    <property type="term" value="P:endocytosis"/>
    <property type="evidence" value="ECO:0007669"/>
    <property type="project" value="TreeGrafter"/>
</dbReference>
<evidence type="ECO:0000256" key="9">
    <source>
        <dbReference type="SAM" id="Phobius"/>
    </source>
</evidence>
<name>A0A914VKN7_9BILA</name>
<evidence type="ECO:0000256" key="7">
    <source>
        <dbReference type="ARBA" id="ARBA00023180"/>
    </source>
</evidence>
<dbReference type="PANTHER" id="PTHR10796:SF87">
    <property type="entry name" value="SSD DOMAIN-CONTAINING PROTEIN"/>
    <property type="match status" value="1"/>
</dbReference>
<feature type="transmembrane region" description="Helical" evidence="9">
    <location>
        <begin position="328"/>
        <end position="351"/>
    </location>
</feature>
<dbReference type="GO" id="GO:0018996">
    <property type="term" value="P:molting cycle, collagen and cuticulin-based cuticle"/>
    <property type="evidence" value="ECO:0007669"/>
    <property type="project" value="TreeGrafter"/>
</dbReference>
<keyword evidence="11" id="KW-1185">Reference proteome</keyword>
<dbReference type="Proteomes" id="UP000887566">
    <property type="component" value="Unplaced"/>
</dbReference>
<evidence type="ECO:0000256" key="2">
    <source>
        <dbReference type="ARBA" id="ARBA00005585"/>
    </source>
</evidence>
<evidence type="ECO:0000313" key="12">
    <source>
        <dbReference type="WBParaSite" id="PSAMB.scaffold2112size25307.g16426.t1"/>
    </source>
</evidence>
<dbReference type="PANTHER" id="PTHR10796">
    <property type="entry name" value="PATCHED-RELATED"/>
    <property type="match status" value="1"/>
</dbReference>
<dbReference type="PROSITE" id="PS50156">
    <property type="entry name" value="SSD"/>
    <property type="match status" value="1"/>
</dbReference>
<keyword evidence="6 9" id="KW-0472">Membrane</keyword>
<evidence type="ECO:0000256" key="6">
    <source>
        <dbReference type="ARBA" id="ARBA00023136"/>
    </source>
</evidence>
<feature type="domain" description="SSD" evidence="10">
    <location>
        <begin position="300"/>
        <end position="425"/>
    </location>
</feature>
<protein>
    <submittedName>
        <fullName evidence="12">SSD domain-containing protein</fullName>
    </submittedName>
</protein>
<evidence type="ECO:0000256" key="1">
    <source>
        <dbReference type="ARBA" id="ARBA00004651"/>
    </source>
</evidence>
<evidence type="ECO:0000256" key="8">
    <source>
        <dbReference type="SAM" id="MobiDB-lite"/>
    </source>
</evidence>
<evidence type="ECO:0000256" key="3">
    <source>
        <dbReference type="ARBA" id="ARBA00022475"/>
    </source>
</evidence>
<feature type="transmembrane region" description="Helical" evidence="9">
    <location>
        <begin position="648"/>
        <end position="668"/>
    </location>
</feature>
<feature type="transmembrane region" description="Helical" evidence="9">
    <location>
        <begin position="623"/>
        <end position="641"/>
    </location>
</feature>
<feature type="transmembrane region" description="Helical" evidence="9">
    <location>
        <begin position="268"/>
        <end position="288"/>
    </location>
</feature>
<feature type="transmembrane region" description="Helical" evidence="9">
    <location>
        <begin position="744"/>
        <end position="773"/>
    </location>
</feature>
<keyword evidence="7" id="KW-0325">Glycoprotein</keyword>
<organism evidence="11 12">
    <name type="scientific">Plectus sambesii</name>
    <dbReference type="NCBI Taxonomy" id="2011161"/>
    <lineage>
        <taxon>Eukaryota</taxon>
        <taxon>Metazoa</taxon>
        <taxon>Ecdysozoa</taxon>
        <taxon>Nematoda</taxon>
        <taxon>Chromadorea</taxon>
        <taxon>Plectida</taxon>
        <taxon>Plectina</taxon>
        <taxon>Plectoidea</taxon>
        <taxon>Plectidae</taxon>
        <taxon>Plectus</taxon>
    </lineage>
</organism>
<feature type="transmembrane region" description="Helical" evidence="9">
    <location>
        <begin position="711"/>
        <end position="738"/>
    </location>
</feature>
<dbReference type="GO" id="GO:0030659">
    <property type="term" value="C:cytoplasmic vesicle membrane"/>
    <property type="evidence" value="ECO:0007669"/>
    <property type="project" value="TreeGrafter"/>
</dbReference>
<keyword evidence="5 9" id="KW-1133">Transmembrane helix</keyword>
<evidence type="ECO:0000313" key="11">
    <source>
        <dbReference type="Proteomes" id="UP000887566"/>
    </source>
</evidence>
<dbReference type="WBParaSite" id="PSAMB.scaffold2112size25307.g16426.t1">
    <property type="protein sequence ID" value="PSAMB.scaffold2112size25307.g16426.t1"/>
    <property type="gene ID" value="PSAMB.scaffold2112size25307.g16426"/>
</dbReference>
<feature type="transmembrane region" description="Helical" evidence="9">
    <location>
        <begin position="300"/>
        <end position="321"/>
    </location>
</feature>
<evidence type="ECO:0000256" key="4">
    <source>
        <dbReference type="ARBA" id="ARBA00022692"/>
    </source>
</evidence>
<proteinExistence type="inferred from homology"/>
<dbReference type="InterPro" id="IPR003392">
    <property type="entry name" value="PTHD_SSD"/>
</dbReference>
<reference evidence="12" key="1">
    <citation type="submission" date="2022-11" db="UniProtKB">
        <authorList>
            <consortium name="WormBaseParasite"/>
        </authorList>
    </citation>
    <scope>IDENTIFICATION</scope>
</reference>
<dbReference type="FunFam" id="1.20.1640.10:FF:000013">
    <property type="entry name" value="PaTched Related family"/>
    <property type="match status" value="1"/>
</dbReference>
<feature type="transmembrane region" description="Helical" evidence="9">
    <location>
        <begin position="20"/>
        <end position="53"/>
    </location>
</feature>
<keyword evidence="3" id="KW-1003">Cell membrane</keyword>
<feature type="region of interest" description="Disordered" evidence="8">
    <location>
        <begin position="842"/>
        <end position="861"/>
    </location>
</feature>
<keyword evidence="4 9" id="KW-0812">Transmembrane</keyword>
<comment type="subcellular location">
    <subcellularLocation>
        <location evidence="1">Cell membrane</location>
        <topology evidence="1">Multi-pass membrane protein</topology>
    </subcellularLocation>
</comment>
<dbReference type="AlphaFoldDB" id="A0A914VKN7"/>
<evidence type="ECO:0000259" key="10">
    <source>
        <dbReference type="PROSITE" id="PS50156"/>
    </source>
</evidence>
<dbReference type="InterPro" id="IPR051697">
    <property type="entry name" value="Patched_domain-protein"/>
</dbReference>